<comment type="caution">
    <text evidence="2">The sequence shown here is derived from an EMBL/GenBank/DDBJ whole genome shotgun (WGS) entry which is preliminary data.</text>
</comment>
<dbReference type="AlphaFoldDB" id="A0A074LUZ7"/>
<dbReference type="EMBL" id="JMIR01000002">
    <property type="protein sequence ID" value="KEO84769.1"/>
    <property type="molecule type" value="Genomic_DNA"/>
</dbReference>
<dbReference type="OrthoDB" id="2083683at2"/>
<dbReference type="Pfam" id="PF08281">
    <property type="entry name" value="Sigma70_r4_2"/>
    <property type="match status" value="1"/>
</dbReference>
<feature type="domain" description="RNA polymerase sigma factor 70 region 4 type 2" evidence="1">
    <location>
        <begin position="100"/>
        <end position="151"/>
    </location>
</feature>
<dbReference type="InterPro" id="IPR013249">
    <property type="entry name" value="RNA_pol_sigma70_r4_t2"/>
</dbReference>
<sequence length="164" mass="19188">MSKSQHDLLLQYKKTRRDLRAKHDRTESKEDQALLSQMIGDVEFVIEWLSTGRQPESRRGIDRRSVYELTKVWDPEWFKEFVAPVAATSEYELSLSDEFSLDDAMTGLSERERQCYVLHVGFDYSMLQVAQELNIKKASVQNHLKEAAKKIKNNRTRDMFSIVV</sequence>
<dbReference type="GO" id="GO:0016987">
    <property type="term" value="F:sigma factor activity"/>
    <property type="evidence" value="ECO:0007669"/>
    <property type="project" value="InterPro"/>
</dbReference>
<dbReference type="STRING" id="1157490.EL26_01800"/>
<dbReference type="InterPro" id="IPR013324">
    <property type="entry name" value="RNA_pol_sigma_r3/r4-like"/>
</dbReference>
<evidence type="ECO:0000259" key="1">
    <source>
        <dbReference type="Pfam" id="PF08281"/>
    </source>
</evidence>
<dbReference type="eggNOG" id="COG1595">
    <property type="taxonomic scope" value="Bacteria"/>
</dbReference>
<gene>
    <name evidence="2" type="ORF">EL26_01800</name>
</gene>
<dbReference type="NCBIfam" id="NF005385">
    <property type="entry name" value="PRK06930.1"/>
    <property type="match status" value="1"/>
</dbReference>
<dbReference type="GO" id="GO:0003677">
    <property type="term" value="F:DNA binding"/>
    <property type="evidence" value="ECO:0007669"/>
    <property type="project" value="InterPro"/>
</dbReference>
<dbReference type="InterPro" id="IPR036388">
    <property type="entry name" value="WH-like_DNA-bd_sf"/>
</dbReference>
<evidence type="ECO:0000313" key="2">
    <source>
        <dbReference type="EMBL" id="KEO84769.1"/>
    </source>
</evidence>
<keyword evidence="3" id="KW-1185">Reference proteome</keyword>
<dbReference type="GO" id="GO:0006352">
    <property type="term" value="P:DNA-templated transcription initiation"/>
    <property type="evidence" value="ECO:0007669"/>
    <property type="project" value="InterPro"/>
</dbReference>
<reference evidence="2 3" key="1">
    <citation type="journal article" date="2013" name="Int. J. Syst. Evol. Microbiol.">
        <title>Tumebacillus flagellatus sp. nov., an alpha-amylase/pullulanase-producing bacterium isolated from cassava wastewater.</title>
        <authorList>
            <person name="Wang Q."/>
            <person name="Xie N."/>
            <person name="Qin Y."/>
            <person name="Shen N."/>
            <person name="Zhu J."/>
            <person name="Mi H."/>
            <person name="Huang R."/>
        </authorList>
    </citation>
    <scope>NUCLEOTIDE SEQUENCE [LARGE SCALE GENOMIC DNA]</scope>
    <source>
        <strain evidence="2 3">GST4</strain>
    </source>
</reference>
<dbReference type="SUPFAM" id="SSF88659">
    <property type="entry name" value="Sigma3 and sigma4 domains of RNA polymerase sigma factors"/>
    <property type="match status" value="1"/>
</dbReference>
<proteinExistence type="predicted"/>
<organism evidence="2 3">
    <name type="scientific">Tumebacillus flagellatus</name>
    <dbReference type="NCBI Taxonomy" id="1157490"/>
    <lineage>
        <taxon>Bacteria</taxon>
        <taxon>Bacillati</taxon>
        <taxon>Bacillota</taxon>
        <taxon>Bacilli</taxon>
        <taxon>Bacillales</taxon>
        <taxon>Alicyclobacillaceae</taxon>
        <taxon>Tumebacillus</taxon>
    </lineage>
</organism>
<accession>A0A074LUZ7</accession>
<name>A0A074LUZ7_9BACL</name>
<protein>
    <recommendedName>
        <fullName evidence="1">RNA polymerase sigma factor 70 region 4 type 2 domain-containing protein</fullName>
    </recommendedName>
</protein>
<dbReference type="Gene3D" id="1.10.10.10">
    <property type="entry name" value="Winged helix-like DNA-binding domain superfamily/Winged helix DNA-binding domain"/>
    <property type="match status" value="1"/>
</dbReference>
<dbReference type="RefSeq" id="WP_052035871.1">
    <property type="nucleotide sequence ID" value="NZ_JMIR01000002.1"/>
</dbReference>
<evidence type="ECO:0000313" key="3">
    <source>
        <dbReference type="Proteomes" id="UP000027931"/>
    </source>
</evidence>
<dbReference type="Proteomes" id="UP000027931">
    <property type="component" value="Unassembled WGS sequence"/>
</dbReference>